<accession>A0A9W6WCK9</accession>
<dbReference type="SUPFAM" id="SSF140453">
    <property type="entry name" value="EsxAB dimer-like"/>
    <property type="match status" value="1"/>
</dbReference>
<name>A0A9W6WCK9_9ACTN</name>
<proteinExistence type="predicted"/>
<reference evidence="1" key="1">
    <citation type="submission" date="2023-03" db="EMBL/GenBank/DDBJ databases">
        <title>Actinorhabdospora filicis NBRC 111898.</title>
        <authorList>
            <person name="Ichikawa N."/>
            <person name="Sato H."/>
            <person name="Tonouchi N."/>
        </authorList>
    </citation>
    <scope>NUCLEOTIDE SEQUENCE</scope>
    <source>
        <strain evidence="1">NBRC 111898</strain>
    </source>
</reference>
<dbReference type="AlphaFoldDB" id="A0A9W6WCK9"/>
<organism evidence="1 2">
    <name type="scientific">Actinorhabdospora filicis</name>
    <dbReference type="NCBI Taxonomy" id="1785913"/>
    <lineage>
        <taxon>Bacteria</taxon>
        <taxon>Bacillati</taxon>
        <taxon>Actinomycetota</taxon>
        <taxon>Actinomycetes</taxon>
        <taxon>Micromonosporales</taxon>
        <taxon>Micromonosporaceae</taxon>
        <taxon>Actinorhabdospora</taxon>
    </lineage>
</organism>
<evidence type="ECO:0000313" key="2">
    <source>
        <dbReference type="Proteomes" id="UP001165079"/>
    </source>
</evidence>
<evidence type="ECO:0000313" key="1">
    <source>
        <dbReference type="EMBL" id="GLZ81188.1"/>
    </source>
</evidence>
<protein>
    <recommendedName>
        <fullName evidence="3">WXG100 family type VII secretion target</fullName>
    </recommendedName>
</protein>
<dbReference type="Pfam" id="PF06013">
    <property type="entry name" value="WXG100"/>
    <property type="match status" value="1"/>
</dbReference>
<keyword evidence="2" id="KW-1185">Reference proteome</keyword>
<gene>
    <name evidence="1" type="ORF">Afil01_59950</name>
</gene>
<sequence length="96" mass="10472">MPEFYIDSAETESTSASLQSKFHDLVNTINMAKSDVDALIANGYKTPAAEQKFGPYFAEFHQGVQKVLEGLDGISQYVKAVGTAFEGTDTELAKNF</sequence>
<dbReference type="InterPro" id="IPR010310">
    <property type="entry name" value="T7SS_ESAT-6-like"/>
</dbReference>
<evidence type="ECO:0008006" key="3">
    <source>
        <dbReference type="Google" id="ProtNLM"/>
    </source>
</evidence>
<dbReference type="EMBL" id="BSTX01000005">
    <property type="protein sequence ID" value="GLZ81188.1"/>
    <property type="molecule type" value="Genomic_DNA"/>
</dbReference>
<dbReference type="Gene3D" id="1.10.287.1060">
    <property type="entry name" value="ESAT-6-like"/>
    <property type="match status" value="1"/>
</dbReference>
<dbReference type="InterPro" id="IPR036689">
    <property type="entry name" value="ESAT-6-like_sf"/>
</dbReference>
<dbReference type="RefSeq" id="WP_285666591.1">
    <property type="nucleotide sequence ID" value="NZ_BSTX01000005.1"/>
</dbReference>
<comment type="caution">
    <text evidence="1">The sequence shown here is derived from an EMBL/GenBank/DDBJ whole genome shotgun (WGS) entry which is preliminary data.</text>
</comment>
<dbReference type="Proteomes" id="UP001165079">
    <property type="component" value="Unassembled WGS sequence"/>
</dbReference>